<dbReference type="KEGG" id="pll:I858_014855"/>
<reference evidence="1" key="1">
    <citation type="submission" date="2016-10" db="EMBL/GenBank/DDBJ databases">
        <authorList>
            <person name="See-Too W.S."/>
        </authorList>
    </citation>
    <scope>NUCLEOTIDE SEQUENCE</scope>
    <source>
        <strain evidence="1">L10.15</strain>
    </source>
</reference>
<proteinExistence type="predicted"/>
<name>A0A1B1S548_9BACL</name>
<evidence type="ECO:0000313" key="2">
    <source>
        <dbReference type="Proteomes" id="UP000053354"/>
    </source>
</evidence>
<dbReference type="Pfam" id="PF19807">
    <property type="entry name" value="DUF6290"/>
    <property type="match status" value="1"/>
</dbReference>
<dbReference type="OrthoDB" id="1691100at2"/>
<dbReference type="STRING" id="1302659.I858_014855"/>
<dbReference type="EMBL" id="CP016540">
    <property type="protein sequence ID" value="ANU28269.1"/>
    <property type="molecule type" value="Genomic_DNA"/>
</dbReference>
<dbReference type="NCBIfam" id="NF046040">
    <property type="entry name" value="RelB_antitoxin"/>
    <property type="match status" value="1"/>
</dbReference>
<accession>A0A1B1S548</accession>
<dbReference type="RefSeq" id="WP_065524629.1">
    <property type="nucleotide sequence ID" value="NZ_CP016540.2"/>
</dbReference>
<protein>
    <submittedName>
        <fullName evidence="1">CopG family transcriptional regulator</fullName>
    </submittedName>
</protein>
<evidence type="ECO:0000313" key="1">
    <source>
        <dbReference type="EMBL" id="ANU28269.1"/>
    </source>
</evidence>
<sequence length="70" mass="8152">MATISLRVDERDSKLIRDYAKLKKTSVSDLMRNAIIEKIEDEIDLEHFDRVLANVEKTYSLDEVKKELGL</sequence>
<keyword evidence="2" id="KW-1185">Reference proteome</keyword>
<organism evidence="1 2">
    <name type="scientific">Planococcus versutus</name>
    <dbReference type="NCBI Taxonomy" id="1302659"/>
    <lineage>
        <taxon>Bacteria</taxon>
        <taxon>Bacillati</taxon>
        <taxon>Bacillota</taxon>
        <taxon>Bacilli</taxon>
        <taxon>Bacillales</taxon>
        <taxon>Caryophanaceae</taxon>
        <taxon>Planococcus</taxon>
    </lineage>
</organism>
<dbReference type="InterPro" id="IPR046257">
    <property type="entry name" value="DUF6290"/>
</dbReference>
<gene>
    <name evidence="1" type="ORF">I858_014855</name>
</gene>
<dbReference type="Proteomes" id="UP000053354">
    <property type="component" value="Chromosome"/>
</dbReference>
<dbReference type="AlphaFoldDB" id="A0A1B1S548"/>